<comment type="caution">
    <text evidence="1">The sequence shown here is derived from an EMBL/GenBank/DDBJ whole genome shotgun (WGS) entry which is preliminary data.</text>
</comment>
<dbReference type="OrthoDB" id="9914235at2"/>
<dbReference type="AlphaFoldDB" id="A0A4Q7ZA58"/>
<dbReference type="RefSeq" id="WP_130513864.1">
    <property type="nucleotide sequence ID" value="NZ_SHKY01000002.1"/>
</dbReference>
<protein>
    <submittedName>
        <fullName evidence="1">Uncharacterized protein</fullName>
    </submittedName>
</protein>
<reference evidence="1 2" key="1">
    <citation type="submission" date="2019-02" db="EMBL/GenBank/DDBJ databases">
        <title>Sequencing the genomes of 1000 actinobacteria strains.</title>
        <authorList>
            <person name="Klenk H.-P."/>
        </authorList>
    </citation>
    <scope>NUCLEOTIDE SEQUENCE [LARGE SCALE GENOMIC DNA]</scope>
    <source>
        <strain evidence="1 2">DSM 45162</strain>
    </source>
</reference>
<sequence length="94" mass="10680">MNAPVTESPTFPEMKRNTLYHGADIEKRFDAAVDEEWLQRGARINKHELIDALLLLAISNRDQLPAYLAQLRHERQKAAQLAGLPDMVEEGDAR</sequence>
<evidence type="ECO:0000313" key="1">
    <source>
        <dbReference type="EMBL" id="RZU46679.1"/>
    </source>
</evidence>
<proteinExistence type="predicted"/>
<dbReference type="Proteomes" id="UP000292564">
    <property type="component" value="Unassembled WGS sequence"/>
</dbReference>
<dbReference type="EMBL" id="SHKY01000002">
    <property type="protein sequence ID" value="RZU46679.1"/>
    <property type="molecule type" value="Genomic_DNA"/>
</dbReference>
<keyword evidence="2" id="KW-1185">Reference proteome</keyword>
<gene>
    <name evidence="1" type="ORF">EV385_6756</name>
</gene>
<organism evidence="1 2">
    <name type="scientific">Krasilnikovia cinnamomea</name>
    <dbReference type="NCBI Taxonomy" id="349313"/>
    <lineage>
        <taxon>Bacteria</taxon>
        <taxon>Bacillati</taxon>
        <taxon>Actinomycetota</taxon>
        <taxon>Actinomycetes</taxon>
        <taxon>Micromonosporales</taxon>
        <taxon>Micromonosporaceae</taxon>
        <taxon>Krasilnikovia</taxon>
    </lineage>
</organism>
<name>A0A4Q7ZA58_9ACTN</name>
<accession>A0A4Q7ZA58</accession>
<evidence type="ECO:0000313" key="2">
    <source>
        <dbReference type="Proteomes" id="UP000292564"/>
    </source>
</evidence>